<dbReference type="InterPro" id="IPR021323">
    <property type="entry name" value="DUF2927"/>
</dbReference>
<gene>
    <name evidence="2" type="ORF">R1T40_04000</name>
</gene>
<dbReference type="Proteomes" id="UP001302666">
    <property type="component" value="Chromosome"/>
</dbReference>
<dbReference type="RefSeq" id="WP_317385956.1">
    <property type="nucleotide sequence ID" value="NZ_CP136704.1"/>
</dbReference>
<proteinExistence type="predicted"/>
<keyword evidence="1" id="KW-0732">Signal</keyword>
<accession>A0ABZ0HIC1</accession>
<keyword evidence="3" id="KW-1185">Reference proteome</keyword>
<feature type="signal peptide" evidence="1">
    <location>
        <begin position="1"/>
        <end position="19"/>
    </location>
</feature>
<dbReference type="EMBL" id="CP136704">
    <property type="protein sequence ID" value="WOI33915.1"/>
    <property type="molecule type" value="Genomic_DNA"/>
</dbReference>
<feature type="chain" id="PRO_5047392212" evidence="1">
    <location>
        <begin position="20"/>
        <end position="448"/>
    </location>
</feature>
<dbReference type="Pfam" id="PF11150">
    <property type="entry name" value="DUF2927"/>
    <property type="match status" value="1"/>
</dbReference>
<dbReference type="Gene3D" id="1.25.40.10">
    <property type="entry name" value="Tetratricopeptide repeat domain"/>
    <property type="match status" value="1"/>
</dbReference>
<evidence type="ECO:0000313" key="2">
    <source>
        <dbReference type="EMBL" id="WOI33915.1"/>
    </source>
</evidence>
<sequence>MTGLAVLLALVAGACSDGASPPSRASASLTMDLPPIRTFPTRAALPPQRSNADMARDFLDLHFRLEGGTEMPVLTRFETPVGVTITGSPTATLRPDLEALLSRLRNEAGLDIRRLPTGTPAAITIEAVNRSRIQRLLPQAACFVVANVSSLDEYRRTRRQPQTNWKNLRSRTRLAIFVPNDVSPQELRDCLHEELAQALGPLNDLYRLPDFVFNDDNVHTVLTGFDMLMLRATYDPALKTGMTRAEVAARLPAILARLNPAGQRRASAPLPETPRSWGLAVETALGGYGSGAMRIRAAHEAARIARDLGWRDHRRAFGHFLIGRAIQDSDPTEAEAHFRSALTFLGSGPDTAGHRALVQSRLASFALRQGKLKEADRLIAKALPAATAGQNAALMSTLLVLKAHLAEARGQKRAASSLRSESLGWALYGNGVEATVKTRLREVAAARP</sequence>
<organism evidence="2 3">
    <name type="scientific">Tritonibacter scottomollicae</name>
    <name type="common">Epibacterium scottomollicae</name>
    <dbReference type="NCBI Taxonomy" id="483013"/>
    <lineage>
        <taxon>Bacteria</taxon>
        <taxon>Pseudomonadati</taxon>
        <taxon>Pseudomonadota</taxon>
        <taxon>Alphaproteobacteria</taxon>
        <taxon>Rhodobacterales</taxon>
        <taxon>Paracoccaceae</taxon>
        <taxon>Tritonibacter</taxon>
    </lineage>
</organism>
<reference evidence="2 3" key="1">
    <citation type="submission" date="2023-10" db="EMBL/GenBank/DDBJ databases">
        <title>Eight complete genome sequences of bacteria isolated from laboratory stock of Giant Kelp gametophytes.</title>
        <authorList>
            <person name="Tolentino B."/>
            <person name="Nuzhdin S."/>
        </authorList>
    </citation>
    <scope>NUCLEOTIDE SEQUENCE [LARGE SCALE GENOMIC DNA]</scope>
    <source>
        <strain evidence="2 3">LC.270.F.C4</strain>
    </source>
</reference>
<evidence type="ECO:0000313" key="3">
    <source>
        <dbReference type="Proteomes" id="UP001302666"/>
    </source>
</evidence>
<evidence type="ECO:0000256" key="1">
    <source>
        <dbReference type="SAM" id="SignalP"/>
    </source>
</evidence>
<dbReference type="InterPro" id="IPR011990">
    <property type="entry name" value="TPR-like_helical_dom_sf"/>
</dbReference>
<name>A0ABZ0HIC1_TRISK</name>
<protein>
    <submittedName>
        <fullName evidence="2">DUF2927 domain-containing protein</fullName>
    </submittedName>
</protein>